<proteinExistence type="predicted"/>
<evidence type="ECO:0000313" key="9">
    <source>
        <dbReference type="Proteomes" id="UP000543224"/>
    </source>
</evidence>
<keyword evidence="4" id="KW-0460">Magnesium</keyword>
<dbReference type="EMBL" id="BLRY01000046">
    <property type="protein sequence ID" value="GFP27583.1"/>
    <property type="molecule type" value="Genomic_DNA"/>
</dbReference>
<dbReference type="Proteomes" id="UP000580051">
    <property type="component" value="Unassembled WGS sequence"/>
</dbReference>
<dbReference type="GO" id="GO:0004518">
    <property type="term" value="F:nuclease activity"/>
    <property type="evidence" value="ECO:0007669"/>
    <property type="project" value="UniProtKB-KW"/>
</dbReference>
<gene>
    <name evidence="6" type="ORF">HKBW3S06_00025</name>
    <name evidence="7" type="ORF">HKBW3S25_00615</name>
    <name evidence="8" type="ORF">HKBW3S33_00995</name>
</gene>
<evidence type="ECO:0000313" key="11">
    <source>
        <dbReference type="Proteomes" id="UP000591948"/>
    </source>
</evidence>
<dbReference type="RefSeq" id="WP_176225947.1">
    <property type="nucleotide sequence ID" value="NZ_BLRV01000002.1"/>
</dbReference>
<sequence length="147" mass="16562">MLRVVFDTSVYIAAFITHGIPKQVLDLARGRNKKIQLLASVEIMNELGQKLREKFFWPERRIKETIKAITHIAEIIQPQHSLKVLSDEEDNRILECAVGGNADLIVSRDRHLLTLKKYQNIPIVTAVDLLHSVPASCQEQKGEGGSP</sequence>
<dbReference type="GO" id="GO:0046872">
    <property type="term" value="F:metal ion binding"/>
    <property type="evidence" value="ECO:0007669"/>
    <property type="project" value="UniProtKB-KW"/>
</dbReference>
<dbReference type="NCBIfam" id="TIGR00305">
    <property type="entry name" value="putative toxin-antitoxin system toxin component, PIN family"/>
    <property type="match status" value="1"/>
</dbReference>
<evidence type="ECO:0000256" key="1">
    <source>
        <dbReference type="ARBA" id="ARBA00022722"/>
    </source>
</evidence>
<dbReference type="EMBL" id="BLRX01000045">
    <property type="protein sequence ID" value="GFP25157.1"/>
    <property type="molecule type" value="Genomic_DNA"/>
</dbReference>
<reference evidence="9 10" key="1">
    <citation type="journal article" date="2020" name="Front. Microbiol.">
        <title>Single-cell genomics of novel Actinobacteria with the Wood-Ljungdahl pathway discovered in a serpentinizing system.</title>
        <authorList>
            <person name="Merino N."/>
            <person name="Kawai M."/>
            <person name="Boyd E.S."/>
            <person name="Colman D.R."/>
            <person name="McGlynn S.E."/>
            <person name="Nealson K.H."/>
            <person name="Kurokawa K."/>
            <person name="Hongoh Y."/>
        </authorList>
    </citation>
    <scope>NUCLEOTIDE SEQUENCE [LARGE SCALE GENOMIC DNA]</scope>
    <source>
        <strain evidence="6 10">S06</strain>
        <strain evidence="7 9">S25</strain>
        <strain evidence="8 11">S33</strain>
    </source>
</reference>
<feature type="domain" description="PIN" evidence="5">
    <location>
        <begin position="3"/>
        <end position="111"/>
    </location>
</feature>
<keyword evidence="1" id="KW-0540">Nuclease</keyword>
<accession>A0A6V8P5I7</accession>
<protein>
    <recommendedName>
        <fullName evidence="5">PIN domain-containing protein</fullName>
    </recommendedName>
</protein>
<dbReference type="PANTHER" id="PTHR34610:SF3">
    <property type="entry name" value="SSL7007 PROTEIN"/>
    <property type="match status" value="1"/>
</dbReference>
<evidence type="ECO:0000256" key="2">
    <source>
        <dbReference type="ARBA" id="ARBA00022723"/>
    </source>
</evidence>
<evidence type="ECO:0000313" key="8">
    <source>
        <dbReference type="EMBL" id="GFP27583.1"/>
    </source>
</evidence>
<comment type="caution">
    <text evidence="8">The sequence shown here is derived from an EMBL/GenBank/DDBJ whole genome shotgun (WGS) entry which is preliminary data.</text>
</comment>
<evidence type="ECO:0000313" key="10">
    <source>
        <dbReference type="Proteomes" id="UP000580051"/>
    </source>
</evidence>
<dbReference type="Pfam" id="PF13470">
    <property type="entry name" value="PIN_3"/>
    <property type="match status" value="1"/>
</dbReference>
<evidence type="ECO:0000259" key="5">
    <source>
        <dbReference type="Pfam" id="PF13470"/>
    </source>
</evidence>
<dbReference type="AlphaFoldDB" id="A0A6V8P5I7"/>
<dbReference type="InterPro" id="IPR029060">
    <property type="entry name" value="PIN-like_dom_sf"/>
</dbReference>
<evidence type="ECO:0000256" key="4">
    <source>
        <dbReference type="ARBA" id="ARBA00022842"/>
    </source>
</evidence>
<dbReference type="EMBL" id="BLRV01000002">
    <property type="protein sequence ID" value="GFP20798.1"/>
    <property type="molecule type" value="Genomic_DNA"/>
</dbReference>
<name>A0A6V8P5I7_9ACTN</name>
<dbReference type="SUPFAM" id="SSF88723">
    <property type="entry name" value="PIN domain-like"/>
    <property type="match status" value="1"/>
</dbReference>
<keyword evidence="3" id="KW-0378">Hydrolase</keyword>
<evidence type="ECO:0000256" key="3">
    <source>
        <dbReference type="ARBA" id="ARBA00022801"/>
    </source>
</evidence>
<keyword evidence="2" id="KW-0479">Metal-binding</keyword>
<dbReference type="InterPro" id="IPR002850">
    <property type="entry name" value="PIN_toxin-like"/>
</dbReference>
<dbReference type="Proteomes" id="UP000591948">
    <property type="component" value="Unassembled WGS sequence"/>
</dbReference>
<dbReference type="InterPro" id="IPR002716">
    <property type="entry name" value="PIN_dom"/>
</dbReference>
<evidence type="ECO:0000313" key="7">
    <source>
        <dbReference type="EMBL" id="GFP25157.1"/>
    </source>
</evidence>
<keyword evidence="11" id="KW-1185">Reference proteome</keyword>
<organism evidence="8 11">
    <name type="scientific">Candidatus Hakubella thermalkaliphila</name>
    <dbReference type="NCBI Taxonomy" id="2754717"/>
    <lineage>
        <taxon>Bacteria</taxon>
        <taxon>Bacillati</taxon>
        <taxon>Actinomycetota</taxon>
        <taxon>Actinomycetota incertae sedis</taxon>
        <taxon>Candidatus Hakubellales</taxon>
        <taxon>Candidatus Hakubellaceae</taxon>
        <taxon>Candidatus Hakubella</taxon>
    </lineage>
</organism>
<evidence type="ECO:0000313" key="6">
    <source>
        <dbReference type="EMBL" id="GFP20798.1"/>
    </source>
</evidence>
<dbReference type="Proteomes" id="UP000543224">
    <property type="component" value="Unassembled WGS sequence"/>
</dbReference>
<dbReference type="GO" id="GO:0016787">
    <property type="term" value="F:hydrolase activity"/>
    <property type="evidence" value="ECO:0007669"/>
    <property type="project" value="UniProtKB-KW"/>
</dbReference>
<dbReference type="PANTHER" id="PTHR34610">
    <property type="entry name" value="SSL7007 PROTEIN"/>
    <property type="match status" value="1"/>
</dbReference>